<evidence type="ECO:0000256" key="2">
    <source>
        <dbReference type="ARBA" id="ARBA00023134"/>
    </source>
</evidence>
<feature type="domain" description="Dynamin-type G" evidence="5">
    <location>
        <begin position="50"/>
        <end position="336"/>
    </location>
</feature>
<dbReference type="InterPro" id="IPR030381">
    <property type="entry name" value="G_DYNAMIN_dom"/>
</dbReference>
<dbReference type="Pfam" id="PF00350">
    <property type="entry name" value="Dynamin_N"/>
    <property type="match status" value="1"/>
</dbReference>
<dbReference type="SUPFAM" id="SSF52540">
    <property type="entry name" value="P-loop containing nucleoside triphosphate hydrolases"/>
    <property type="match status" value="1"/>
</dbReference>
<dbReference type="InterPro" id="IPR027417">
    <property type="entry name" value="P-loop_NTPase"/>
</dbReference>
<organism evidence="6 7">
    <name type="scientific">Podospora comata</name>
    <dbReference type="NCBI Taxonomy" id="48703"/>
    <lineage>
        <taxon>Eukaryota</taxon>
        <taxon>Fungi</taxon>
        <taxon>Dikarya</taxon>
        <taxon>Ascomycota</taxon>
        <taxon>Pezizomycotina</taxon>
        <taxon>Sordariomycetes</taxon>
        <taxon>Sordariomycetidae</taxon>
        <taxon>Sordariales</taxon>
        <taxon>Podosporaceae</taxon>
        <taxon>Podospora</taxon>
    </lineage>
</organism>
<feature type="region of interest" description="Disordered" evidence="4">
    <location>
        <begin position="107"/>
        <end position="129"/>
    </location>
</feature>
<dbReference type="EMBL" id="LR026964">
    <property type="protein sequence ID" value="VBB73179.1"/>
    <property type="molecule type" value="Genomic_DNA"/>
</dbReference>
<dbReference type="InterPro" id="IPR000375">
    <property type="entry name" value="Dynamin_stalk"/>
</dbReference>
<keyword evidence="3" id="KW-0175">Coiled coil</keyword>
<keyword evidence="7" id="KW-1185">Reference proteome</keyword>
<feature type="region of interest" description="Disordered" evidence="4">
    <location>
        <begin position="598"/>
        <end position="622"/>
    </location>
</feature>
<feature type="region of interest" description="Disordered" evidence="4">
    <location>
        <begin position="1"/>
        <end position="20"/>
    </location>
</feature>
<dbReference type="PRINTS" id="PR00195">
    <property type="entry name" value="DYNAMIN"/>
</dbReference>
<keyword evidence="2" id="KW-0342">GTP-binding</keyword>
<accession>A0ABY6RYL0</accession>
<dbReference type="SMART" id="SM00053">
    <property type="entry name" value="DYNc"/>
    <property type="match status" value="1"/>
</dbReference>
<dbReference type="CDD" id="cd08771">
    <property type="entry name" value="DLP_1"/>
    <property type="match status" value="1"/>
</dbReference>
<feature type="compositionally biased region" description="Basic and acidic residues" evidence="4">
    <location>
        <begin position="113"/>
        <end position="128"/>
    </location>
</feature>
<name>A0ABY6RYL0_PODCO</name>
<evidence type="ECO:0000313" key="7">
    <source>
        <dbReference type="Proteomes" id="UP000280685"/>
    </source>
</evidence>
<dbReference type="Gene3D" id="1.20.120.1240">
    <property type="entry name" value="Dynamin, middle domain"/>
    <property type="match status" value="1"/>
</dbReference>
<evidence type="ECO:0000259" key="5">
    <source>
        <dbReference type="PROSITE" id="PS51718"/>
    </source>
</evidence>
<evidence type="ECO:0000256" key="1">
    <source>
        <dbReference type="ARBA" id="ARBA00022741"/>
    </source>
</evidence>
<dbReference type="InterPro" id="IPR045063">
    <property type="entry name" value="Dynamin_N"/>
</dbReference>
<evidence type="ECO:0000256" key="4">
    <source>
        <dbReference type="SAM" id="MobiDB-lite"/>
    </source>
</evidence>
<feature type="compositionally biased region" description="Polar residues" evidence="4">
    <location>
        <begin position="601"/>
        <end position="622"/>
    </location>
</feature>
<evidence type="ECO:0000313" key="6">
    <source>
        <dbReference type="EMBL" id="VBB73179.1"/>
    </source>
</evidence>
<dbReference type="InterPro" id="IPR022812">
    <property type="entry name" value="Dynamin"/>
</dbReference>
<sequence length="660" mass="75507">MSYRLNGHQSSSDDEHDAGVPGAMLRARSTGDEQILAAMDKLRKLGIDQKYDLPQIIVCGSQSAGKSSVLESLVQVPFPRSEKTCTRYVTKVTILPAETPSVEVCIQPGPNRSPEEKQKLNDFRKNDSSPDYARNLAQLMREAHRMIYTDTTKDPMISRDVMLVTVRGPNTRPLEVLDLPGLINYDHNEEENDTLIEGMVTEYMAVKQSIILAVIKATDDLNNQKVLKFCKIHDPTGQRTLGIITRPDCAEKLQRENLIAVMQGRDSEFHFKHRWHVLRNRTSEEMDFSQKQRDENEKRLLDGHPWSMVDKSYRGIHELRERLRELLFSLAKRELPTLCSTFREKLGQLEAEFEQLGGDEFQDGELQNAVEASLEKLRKAAGDHARGKYEADVRNHSTESPVFLRSRIVEKSEVFRDRLIAEGHGWKTNAWSTVPDPDSDLGSVYREENMDGRISAPVPKSSDAETDEVVKMLKESRGQTLPGFWDSDRIARLFWLMSEGWKSIASDHVKQVHLCCERYFREYMPVAFKGFGNPHRVAASFVGLEIIKDMLDRSQARAKEELERLECDRQDFLLNFDMRFLKDRRSFKQGREFERAMKAQHQATQSAGDGKTPSNGLDPTTYAQHAGRHSQLELTFDTAEEYLYAMASHYLVGCIIHLRP</sequence>
<dbReference type="PANTHER" id="PTHR11566:SF21">
    <property type="entry name" value="DYNAMIN RELATED PROTEIN 1, ISOFORM A"/>
    <property type="match status" value="1"/>
</dbReference>
<dbReference type="InterPro" id="IPR001401">
    <property type="entry name" value="Dynamin_GTPase"/>
</dbReference>
<protein>
    <recommendedName>
        <fullName evidence="5">Dynamin-type G domain-containing protein</fullName>
    </recommendedName>
</protein>
<keyword evidence="1" id="KW-0547">Nucleotide-binding</keyword>
<dbReference type="Pfam" id="PF01031">
    <property type="entry name" value="Dynamin_M"/>
    <property type="match status" value="1"/>
</dbReference>
<gene>
    <name evidence="6" type="ORF">PODCO_116507</name>
</gene>
<dbReference type="PANTHER" id="PTHR11566">
    <property type="entry name" value="DYNAMIN"/>
    <property type="match status" value="1"/>
</dbReference>
<proteinExistence type="predicted"/>
<dbReference type="PROSITE" id="PS51718">
    <property type="entry name" value="G_DYNAMIN_2"/>
    <property type="match status" value="1"/>
</dbReference>
<dbReference type="Gene3D" id="3.40.50.300">
    <property type="entry name" value="P-loop containing nucleotide triphosphate hydrolases"/>
    <property type="match status" value="1"/>
</dbReference>
<dbReference type="Proteomes" id="UP000280685">
    <property type="component" value="Chromosome 1"/>
</dbReference>
<evidence type="ECO:0000256" key="3">
    <source>
        <dbReference type="SAM" id="Coils"/>
    </source>
</evidence>
<reference evidence="6" key="1">
    <citation type="submission" date="2018-02" db="EMBL/GenBank/DDBJ databases">
        <authorList>
            <person name="Silar P."/>
        </authorList>
    </citation>
    <scope>NUCLEOTIDE SEQUENCE [LARGE SCALE GENOMIC DNA]</scope>
    <source>
        <strain evidence="6">T</strain>
    </source>
</reference>
<feature type="coiled-coil region" evidence="3">
    <location>
        <begin position="544"/>
        <end position="575"/>
    </location>
</feature>